<dbReference type="SMART" id="SM00283">
    <property type="entry name" value="MA"/>
    <property type="match status" value="1"/>
</dbReference>
<comment type="similarity">
    <text evidence="2">Belongs to the methyl-accepting chemotaxis (MCP) protein family.</text>
</comment>
<dbReference type="SUPFAM" id="SSF58104">
    <property type="entry name" value="Methyl-accepting chemotaxis protein (MCP) signaling domain"/>
    <property type="match status" value="1"/>
</dbReference>
<sequence>MDFFTGETLDPSPQRLDTLRVVGMLVSQTLERLVDSERRAAASADAGAVTAVLRAVSASTSVEAAARTALDAIREGFGWAYGSFWQVDSRDNALHFVVESGSAGEEFRRITERASFAEGVGLAGRAWRKRDLMFVQDLGEMTDCVRAPAAQRAGVKSGVALPLIIRGKVIGTMDFFATEVLEELSSSRADALRNAMFLVAESIQRIGETNRINAAGAELVTSIEEAERNVLAATSVAGQAQVMTEDANASVHRLEESSAKIGDVVRVITSIAAQTNLLALNATIEAARAGQLGKGFAVVAGEVKELAQSTARATDDVSALVTAIQADAATVVQALANIAHVVDRINETQTMISGVLTEQAAVTRNIVGT</sequence>
<feature type="domain" description="Methyl-accepting transducer" evidence="4">
    <location>
        <begin position="210"/>
        <end position="369"/>
    </location>
</feature>
<dbReference type="InterPro" id="IPR004090">
    <property type="entry name" value="Chemotax_Me-accpt_rcpt"/>
</dbReference>
<dbReference type="GO" id="GO:0007165">
    <property type="term" value="P:signal transduction"/>
    <property type="evidence" value="ECO:0007669"/>
    <property type="project" value="UniProtKB-KW"/>
</dbReference>
<dbReference type="GO" id="GO:0006935">
    <property type="term" value="P:chemotaxis"/>
    <property type="evidence" value="ECO:0007669"/>
    <property type="project" value="InterPro"/>
</dbReference>
<organism evidence="5 6">
    <name type="scientific">Catenuloplanes indicus</name>
    <dbReference type="NCBI Taxonomy" id="137267"/>
    <lineage>
        <taxon>Bacteria</taxon>
        <taxon>Bacillati</taxon>
        <taxon>Actinomycetota</taxon>
        <taxon>Actinomycetes</taxon>
        <taxon>Micromonosporales</taxon>
        <taxon>Micromonosporaceae</taxon>
        <taxon>Catenuloplanes</taxon>
    </lineage>
</organism>
<keyword evidence="1 3" id="KW-0807">Transducer</keyword>
<dbReference type="Proteomes" id="UP001240236">
    <property type="component" value="Unassembled WGS sequence"/>
</dbReference>
<evidence type="ECO:0000313" key="6">
    <source>
        <dbReference type="Proteomes" id="UP001240236"/>
    </source>
</evidence>
<dbReference type="PRINTS" id="PR00260">
    <property type="entry name" value="CHEMTRNSDUCR"/>
</dbReference>
<dbReference type="EMBL" id="JAUSUZ010000001">
    <property type="protein sequence ID" value="MDQ0371179.1"/>
    <property type="molecule type" value="Genomic_DNA"/>
</dbReference>
<dbReference type="GO" id="GO:0016020">
    <property type="term" value="C:membrane"/>
    <property type="evidence" value="ECO:0007669"/>
    <property type="project" value="InterPro"/>
</dbReference>
<dbReference type="Pfam" id="PF00015">
    <property type="entry name" value="MCPsignal"/>
    <property type="match status" value="1"/>
</dbReference>
<gene>
    <name evidence="5" type="ORF">J2S42_007848</name>
</gene>
<evidence type="ECO:0000256" key="3">
    <source>
        <dbReference type="PROSITE-ProRule" id="PRU00284"/>
    </source>
</evidence>
<evidence type="ECO:0000256" key="2">
    <source>
        <dbReference type="ARBA" id="ARBA00029447"/>
    </source>
</evidence>
<dbReference type="AlphaFoldDB" id="A0AAE4B203"/>
<dbReference type="InterPro" id="IPR003018">
    <property type="entry name" value="GAF"/>
</dbReference>
<protein>
    <submittedName>
        <fullName evidence="5">Methyl-accepting chemotaxis protein</fullName>
    </submittedName>
</protein>
<evidence type="ECO:0000313" key="5">
    <source>
        <dbReference type="EMBL" id="MDQ0371179.1"/>
    </source>
</evidence>
<evidence type="ECO:0000259" key="4">
    <source>
        <dbReference type="PROSITE" id="PS50111"/>
    </source>
</evidence>
<name>A0AAE4B203_9ACTN</name>
<evidence type="ECO:0000256" key="1">
    <source>
        <dbReference type="ARBA" id="ARBA00023224"/>
    </source>
</evidence>
<dbReference type="PANTHER" id="PTHR32089:SF112">
    <property type="entry name" value="LYSOZYME-LIKE PROTEIN-RELATED"/>
    <property type="match status" value="1"/>
</dbReference>
<dbReference type="InterPro" id="IPR004089">
    <property type="entry name" value="MCPsignal_dom"/>
</dbReference>
<dbReference type="InterPro" id="IPR029016">
    <property type="entry name" value="GAF-like_dom_sf"/>
</dbReference>
<dbReference type="PANTHER" id="PTHR32089">
    <property type="entry name" value="METHYL-ACCEPTING CHEMOTAXIS PROTEIN MCPB"/>
    <property type="match status" value="1"/>
</dbReference>
<dbReference type="Pfam" id="PF13185">
    <property type="entry name" value="GAF_2"/>
    <property type="match status" value="1"/>
</dbReference>
<dbReference type="GO" id="GO:0004888">
    <property type="term" value="F:transmembrane signaling receptor activity"/>
    <property type="evidence" value="ECO:0007669"/>
    <property type="project" value="InterPro"/>
</dbReference>
<reference evidence="5 6" key="1">
    <citation type="submission" date="2023-07" db="EMBL/GenBank/DDBJ databases">
        <title>Sequencing the genomes of 1000 actinobacteria strains.</title>
        <authorList>
            <person name="Klenk H.-P."/>
        </authorList>
    </citation>
    <scope>NUCLEOTIDE SEQUENCE [LARGE SCALE GENOMIC DNA]</scope>
    <source>
        <strain evidence="5 6">DSM 44709</strain>
    </source>
</reference>
<keyword evidence="6" id="KW-1185">Reference proteome</keyword>
<accession>A0AAE4B203</accession>
<comment type="caution">
    <text evidence="5">The sequence shown here is derived from an EMBL/GenBank/DDBJ whole genome shotgun (WGS) entry which is preliminary data.</text>
</comment>
<dbReference type="Gene3D" id="1.10.287.950">
    <property type="entry name" value="Methyl-accepting chemotaxis protein"/>
    <property type="match status" value="1"/>
</dbReference>
<proteinExistence type="inferred from homology"/>
<dbReference type="SUPFAM" id="SSF55781">
    <property type="entry name" value="GAF domain-like"/>
    <property type="match status" value="1"/>
</dbReference>
<dbReference type="RefSeq" id="WP_307247745.1">
    <property type="nucleotide sequence ID" value="NZ_JAUSUZ010000001.1"/>
</dbReference>
<dbReference type="PROSITE" id="PS50111">
    <property type="entry name" value="CHEMOTAXIS_TRANSDUC_2"/>
    <property type="match status" value="1"/>
</dbReference>
<dbReference type="Gene3D" id="3.30.450.40">
    <property type="match status" value="1"/>
</dbReference>